<dbReference type="Proteomes" id="UP000257109">
    <property type="component" value="Unassembled WGS sequence"/>
</dbReference>
<feature type="non-terminal residue" evidence="1">
    <location>
        <position position="1"/>
    </location>
</feature>
<dbReference type="EMBL" id="QJKJ01000627">
    <property type="protein sequence ID" value="RDY11520.1"/>
    <property type="molecule type" value="Genomic_DNA"/>
</dbReference>
<name>A0A371I8Y9_MUCPR</name>
<protein>
    <submittedName>
        <fullName evidence="1">Uncharacterized protein</fullName>
    </submittedName>
</protein>
<dbReference type="AlphaFoldDB" id="A0A371I8Y9"/>
<reference evidence="1" key="1">
    <citation type="submission" date="2018-05" db="EMBL/GenBank/DDBJ databases">
        <title>Draft genome of Mucuna pruriens seed.</title>
        <authorList>
            <person name="Nnadi N.E."/>
            <person name="Vos R."/>
            <person name="Hasami M.H."/>
            <person name="Devisetty U.K."/>
            <person name="Aguiy J.C."/>
        </authorList>
    </citation>
    <scope>NUCLEOTIDE SEQUENCE [LARGE SCALE GENOMIC DNA]</scope>
    <source>
        <strain evidence="1">JCA_2017</strain>
    </source>
</reference>
<sequence length="120" mass="13775">MAYSIFLEVQQIKFDWYAKCIQSSNLVSGVSEDVYLKLLLFVATNWGQMFRGSNMMNIPLFKYGSLSQCSVNDFTYGAKRLVLVDPNHPPGLTELVPTPHSRFHLWDGFSFQFQNKNSIL</sequence>
<comment type="caution">
    <text evidence="1">The sequence shown here is derived from an EMBL/GenBank/DDBJ whole genome shotgun (WGS) entry which is preliminary data.</text>
</comment>
<keyword evidence="2" id="KW-1185">Reference proteome</keyword>
<evidence type="ECO:0000313" key="1">
    <source>
        <dbReference type="EMBL" id="RDY11520.1"/>
    </source>
</evidence>
<proteinExistence type="predicted"/>
<accession>A0A371I8Y9</accession>
<evidence type="ECO:0000313" key="2">
    <source>
        <dbReference type="Proteomes" id="UP000257109"/>
    </source>
</evidence>
<gene>
    <name evidence="1" type="ORF">CR513_03809</name>
</gene>
<organism evidence="1 2">
    <name type="scientific">Mucuna pruriens</name>
    <name type="common">Velvet bean</name>
    <name type="synonym">Dolichos pruriens</name>
    <dbReference type="NCBI Taxonomy" id="157652"/>
    <lineage>
        <taxon>Eukaryota</taxon>
        <taxon>Viridiplantae</taxon>
        <taxon>Streptophyta</taxon>
        <taxon>Embryophyta</taxon>
        <taxon>Tracheophyta</taxon>
        <taxon>Spermatophyta</taxon>
        <taxon>Magnoliopsida</taxon>
        <taxon>eudicotyledons</taxon>
        <taxon>Gunneridae</taxon>
        <taxon>Pentapetalae</taxon>
        <taxon>rosids</taxon>
        <taxon>fabids</taxon>
        <taxon>Fabales</taxon>
        <taxon>Fabaceae</taxon>
        <taxon>Papilionoideae</taxon>
        <taxon>50 kb inversion clade</taxon>
        <taxon>NPAAA clade</taxon>
        <taxon>indigoferoid/millettioid clade</taxon>
        <taxon>Phaseoleae</taxon>
        <taxon>Mucuna</taxon>
    </lineage>
</organism>